<protein>
    <submittedName>
        <fullName evidence="2">Amidohydrolase</fullName>
    </submittedName>
</protein>
<dbReference type="InterPro" id="IPR033932">
    <property type="entry name" value="YtcJ-like"/>
</dbReference>
<feature type="domain" description="Amidohydrolase 3" evidence="1">
    <location>
        <begin position="72"/>
        <end position="562"/>
    </location>
</feature>
<accession>A0A9D7SAY8</accession>
<dbReference type="Proteomes" id="UP000808349">
    <property type="component" value="Unassembled WGS sequence"/>
</dbReference>
<dbReference type="Gene3D" id="3.10.310.70">
    <property type="match status" value="1"/>
</dbReference>
<name>A0A9D7SAY8_9BACT</name>
<gene>
    <name evidence="2" type="ORF">IPO85_17635</name>
</gene>
<dbReference type="InterPro" id="IPR032466">
    <property type="entry name" value="Metal_Hydrolase"/>
</dbReference>
<dbReference type="PANTHER" id="PTHR22642">
    <property type="entry name" value="IMIDAZOLONEPROPIONASE"/>
    <property type="match status" value="1"/>
</dbReference>
<dbReference type="PANTHER" id="PTHR22642:SF2">
    <property type="entry name" value="PROTEIN LONG AFTER FAR-RED 3"/>
    <property type="match status" value="1"/>
</dbReference>
<dbReference type="Pfam" id="PF07969">
    <property type="entry name" value="Amidohydro_3"/>
    <property type="match status" value="1"/>
</dbReference>
<proteinExistence type="predicted"/>
<dbReference type="CDD" id="cd01300">
    <property type="entry name" value="YtcJ_like"/>
    <property type="match status" value="1"/>
</dbReference>
<organism evidence="2 3">
    <name type="scientific">Candidatus Defluviibacterium haderslevense</name>
    <dbReference type="NCBI Taxonomy" id="2981993"/>
    <lineage>
        <taxon>Bacteria</taxon>
        <taxon>Pseudomonadati</taxon>
        <taxon>Bacteroidota</taxon>
        <taxon>Saprospiria</taxon>
        <taxon>Saprospirales</taxon>
        <taxon>Saprospiraceae</taxon>
        <taxon>Candidatus Defluviibacterium</taxon>
    </lineage>
</organism>
<dbReference type="Gene3D" id="2.30.40.10">
    <property type="entry name" value="Urease, subunit C, domain 1"/>
    <property type="match status" value="1"/>
</dbReference>
<evidence type="ECO:0000313" key="3">
    <source>
        <dbReference type="Proteomes" id="UP000808349"/>
    </source>
</evidence>
<evidence type="ECO:0000313" key="2">
    <source>
        <dbReference type="EMBL" id="MBK9719297.1"/>
    </source>
</evidence>
<dbReference type="Gene3D" id="3.20.20.140">
    <property type="entry name" value="Metal-dependent hydrolases"/>
    <property type="match status" value="1"/>
</dbReference>
<comment type="caution">
    <text evidence="2">The sequence shown here is derived from an EMBL/GenBank/DDBJ whole genome shotgun (WGS) entry which is preliminary data.</text>
</comment>
<dbReference type="GO" id="GO:0016810">
    <property type="term" value="F:hydrolase activity, acting on carbon-nitrogen (but not peptide) bonds"/>
    <property type="evidence" value="ECO:0007669"/>
    <property type="project" value="InterPro"/>
</dbReference>
<dbReference type="PROSITE" id="PS51257">
    <property type="entry name" value="PROKAR_LIPOPROTEIN"/>
    <property type="match status" value="1"/>
</dbReference>
<dbReference type="InterPro" id="IPR013108">
    <property type="entry name" value="Amidohydro_3"/>
</dbReference>
<dbReference type="SUPFAM" id="SSF51556">
    <property type="entry name" value="Metallo-dependent hydrolases"/>
    <property type="match status" value="1"/>
</dbReference>
<dbReference type="EMBL" id="JADKFW010000018">
    <property type="protein sequence ID" value="MBK9719297.1"/>
    <property type="molecule type" value="Genomic_DNA"/>
</dbReference>
<evidence type="ECO:0000259" key="1">
    <source>
        <dbReference type="Pfam" id="PF07969"/>
    </source>
</evidence>
<sequence>MYRAIKIYFLLVLIFSACKVKEKADLIVYNANIYTADTINQGIEAFAIKNGYFIAKGTLDQISSLKGDSTQMLDMEGRFVMPGLIEGHGHFLGLGESLINLNLLDTKSWDEIVHLVEEQVQTASPGQWIEGRGWHQDKWKGNSELTFNGYPYHDALSQISPLNPVVLYHASGHALIANKKAMELAGISTESQSPAGGRIVKDKNNKILGVFEENAMDLLTKAIEEDHNKLPLSTQQANIISKAIKASDHALKFGITSFQDAGTNLADMRILQKLCIDDILKIRLYVMLGGSTEQVMNEMDSLQVLNSDKEKFSTIAVKAYMDGALGSYGAMLLKEYADNPGALGQQITSTDELTQIAQKAASKNLQMCVHAIGDKGNREVLNLFQNVLGTSAKNEDRRWRIEHAQHIDPSDAPRFHELGVIASMQAVHCTSDAPFVAKRLGDDRAKNTSYIWRSLLDLNTHLANGTDTPVEKVNPFECIYAAVTRKNSSTGFEFYSEQKMTRDEALKSYTIWNAYAAKEEKIKGSISVNKLADFIVLDHDLMTCKPEELLQTKVLQVYIGGKKIQVNE</sequence>
<dbReference type="AlphaFoldDB" id="A0A9D7SAY8"/>
<dbReference type="InterPro" id="IPR011059">
    <property type="entry name" value="Metal-dep_hydrolase_composite"/>
</dbReference>
<dbReference type="SUPFAM" id="SSF51338">
    <property type="entry name" value="Composite domain of metallo-dependent hydrolases"/>
    <property type="match status" value="1"/>
</dbReference>
<reference evidence="2 3" key="1">
    <citation type="submission" date="2020-10" db="EMBL/GenBank/DDBJ databases">
        <title>Connecting structure to function with the recovery of over 1000 high-quality activated sludge metagenome-assembled genomes encoding full-length rRNA genes using long-read sequencing.</title>
        <authorList>
            <person name="Singleton C.M."/>
            <person name="Petriglieri F."/>
            <person name="Kristensen J.M."/>
            <person name="Kirkegaard R.H."/>
            <person name="Michaelsen T.Y."/>
            <person name="Andersen M.H."/>
            <person name="Karst S.M."/>
            <person name="Dueholm M.S."/>
            <person name="Nielsen P.H."/>
            <person name="Albertsen M."/>
        </authorList>
    </citation>
    <scope>NUCLEOTIDE SEQUENCE [LARGE SCALE GENOMIC DNA]</scope>
    <source>
        <strain evidence="2">Ribe_18-Q3-R11-54_BAT3C.373</strain>
    </source>
</reference>